<evidence type="ECO:0000256" key="6">
    <source>
        <dbReference type="SAM" id="Phobius"/>
    </source>
</evidence>
<feature type="transmembrane region" description="Helical" evidence="6">
    <location>
        <begin position="168"/>
        <end position="187"/>
    </location>
</feature>
<feature type="transmembrane region" description="Helical" evidence="6">
    <location>
        <begin position="258"/>
        <end position="276"/>
    </location>
</feature>
<organism evidence="8 9">
    <name type="scientific">Pseudahrensia aquimaris</name>
    <dbReference type="NCBI Taxonomy" id="744461"/>
    <lineage>
        <taxon>Bacteria</taxon>
        <taxon>Pseudomonadati</taxon>
        <taxon>Pseudomonadota</taxon>
        <taxon>Alphaproteobacteria</taxon>
        <taxon>Hyphomicrobiales</taxon>
        <taxon>Ahrensiaceae</taxon>
        <taxon>Pseudahrensia</taxon>
    </lineage>
</organism>
<evidence type="ECO:0000259" key="7">
    <source>
        <dbReference type="Pfam" id="PF00892"/>
    </source>
</evidence>
<gene>
    <name evidence="8" type="ORF">ACFQ14_14770</name>
</gene>
<dbReference type="SUPFAM" id="SSF103481">
    <property type="entry name" value="Multidrug resistance efflux transporter EmrE"/>
    <property type="match status" value="2"/>
</dbReference>
<feature type="transmembrane region" description="Helical" evidence="6">
    <location>
        <begin position="20"/>
        <end position="43"/>
    </location>
</feature>
<feature type="transmembrane region" description="Helical" evidence="6">
    <location>
        <begin position="282"/>
        <end position="300"/>
    </location>
</feature>
<comment type="subcellular location">
    <subcellularLocation>
        <location evidence="1">Membrane</location>
        <topology evidence="1">Multi-pass membrane protein</topology>
    </subcellularLocation>
</comment>
<dbReference type="PANTHER" id="PTHR32322:SF2">
    <property type="entry name" value="EAMA DOMAIN-CONTAINING PROTEIN"/>
    <property type="match status" value="1"/>
</dbReference>
<evidence type="ECO:0000256" key="2">
    <source>
        <dbReference type="ARBA" id="ARBA00007362"/>
    </source>
</evidence>
<feature type="domain" description="EamA" evidence="7">
    <location>
        <begin position="25"/>
        <end position="154"/>
    </location>
</feature>
<reference evidence="9" key="1">
    <citation type="journal article" date="2019" name="Int. J. Syst. Evol. Microbiol.">
        <title>The Global Catalogue of Microorganisms (GCM) 10K type strain sequencing project: providing services to taxonomists for standard genome sequencing and annotation.</title>
        <authorList>
            <consortium name="The Broad Institute Genomics Platform"/>
            <consortium name="The Broad Institute Genome Sequencing Center for Infectious Disease"/>
            <person name="Wu L."/>
            <person name="Ma J."/>
        </authorList>
    </citation>
    <scope>NUCLEOTIDE SEQUENCE [LARGE SCALE GENOMIC DNA]</scope>
    <source>
        <strain evidence="9">CCUG 60023</strain>
    </source>
</reference>
<evidence type="ECO:0000256" key="5">
    <source>
        <dbReference type="ARBA" id="ARBA00023136"/>
    </source>
</evidence>
<evidence type="ECO:0000313" key="9">
    <source>
        <dbReference type="Proteomes" id="UP001597101"/>
    </source>
</evidence>
<name>A0ABW3FIR9_9HYPH</name>
<feature type="transmembrane region" description="Helical" evidence="6">
    <location>
        <begin position="49"/>
        <end position="69"/>
    </location>
</feature>
<evidence type="ECO:0000256" key="3">
    <source>
        <dbReference type="ARBA" id="ARBA00022692"/>
    </source>
</evidence>
<keyword evidence="5 6" id="KW-0472">Membrane</keyword>
<feature type="domain" description="EamA" evidence="7">
    <location>
        <begin position="169"/>
        <end position="300"/>
    </location>
</feature>
<dbReference type="PANTHER" id="PTHR32322">
    <property type="entry name" value="INNER MEMBRANE TRANSPORTER"/>
    <property type="match status" value="1"/>
</dbReference>
<dbReference type="InterPro" id="IPR050638">
    <property type="entry name" value="AA-Vitamin_Transporters"/>
</dbReference>
<dbReference type="RefSeq" id="WP_377213518.1">
    <property type="nucleotide sequence ID" value="NZ_JBHTJV010000025.1"/>
</dbReference>
<proteinExistence type="inferred from homology"/>
<keyword evidence="9" id="KW-1185">Reference proteome</keyword>
<feature type="transmembrane region" description="Helical" evidence="6">
    <location>
        <begin position="199"/>
        <end position="216"/>
    </location>
</feature>
<comment type="similarity">
    <text evidence="2">Belongs to the EamA transporter family.</text>
</comment>
<comment type="caution">
    <text evidence="8">The sequence shown here is derived from an EMBL/GenBank/DDBJ whole genome shotgun (WGS) entry which is preliminary data.</text>
</comment>
<feature type="transmembrane region" description="Helical" evidence="6">
    <location>
        <begin position="228"/>
        <end position="246"/>
    </location>
</feature>
<dbReference type="InterPro" id="IPR037185">
    <property type="entry name" value="EmrE-like"/>
</dbReference>
<feature type="transmembrane region" description="Helical" evidence="6">
    <location>
        <begin position="81"/>
        <end position="102"/>
    </location>
</feature>
<evidence type="ECO:0000256" key="1">
    <source>
        <dbReference type="ARBA" id="ARBA00004141"/>
    </source>
</evidence>
<dbReference type="InterPro" id="IPR000620">
    <property type="entry name" value="EamA_dom"/>
</dbReference>
<evidence type="ECO:0000256" key="4">
    <source>
        <dbReference type="ARBA" id="ARBA00022989"/>
    </source>
</evidence>
<evidence type="ECO:0000313" key="8">
    <source>
        <dbReference type="EMBL" id="MFD0917663.1"/>
    </source>
</evidence>
<dbReference type="Pfam" id="PF00892">
    <property type="entry name" value="EamA"/>
    <property type="match status" value="2"/>
</dbReference>
<sequence>MPRTVHYPDMIAPISKATPLDYALMGVTAFVWASAFVAIKVVVPETGPLWLATWRVLIGFIVLTPYVLWRGVVLPKGGSVWLWLTVAAIFNVTLPFFLISWAEQTIDAGVASLLMGTGPFLALIGSHLSTDDDKLTLPKTIAVMLGFAGVVTIVGVDALSGLGGENTLAQLAAVAGAMSYVIAGLMVRKIDLPPLRMGWLILGIGAAILLVLAPLISGAPNLSLGPTAFWALVYLGLFPTGLGQILRMVLITKVGYSVFSLSLNLIPIIGVGLGALLLGEVITIRTALALVLVLSGLFISRMEFGGKAKKA</sequence>
<keyword evidence="4 6" id="KW-1133">Transmembrane helix</keyword>
<protein>
    <submittedName>
        <fullName evidence="8">DMT family transporter</fullName>
    </submittedName>
</protein>
<dbReference type="Proteomes" id="UP001597101">
    <property type="component" value="Unassembled WGS sequence"/>
</dbReference>
<feature type="transmembrane region" description="Helical" evidence="6">
    <location>
        <begin position="108"/>
        <end position="129"/>
    </location>
</feature>
<keyword evidence="3 6" id="KW-0812">Transmembrane</keyword>
<dbReference type="EMBL" id="JBHTJV010000025">
    <property type="protein sequence ID" value="MFD0917663.1"/>
    <property type="molecule type" value="Genomic_DNA"/>
</dbReference>
<feature type="transmembrane region" description="Helical" evidence="6">
    <location>
        <begin position="141"/>
        <end position="162"/>
    </location>
</feature>
<accession>A0ABW3FIR9</accession>